<keyword evidence="2" id="KW-1185">Reference proteome</keyword>
<proteinExistence type="predicted"/>
<accession>A0ABN8FBE8</accession>
<name>A0ABN8FBE8_9BACT</name>
<evidence type="ECO:0000313" key="2">
    <source>
        <dbReference type="Proteomes" id="UP000837803"/>
    </source>
</evidence>
<dbReference type="EMBL" id="CAKLPZ010000003">
    <property type="protein sequence ID" value="CAH1001813.1"/>
    <property type="molecule type" value="Genomic_DNA"/>
</dbReference>
<gene>
    <name evidence="1" type="ORF">LEM8419_02720</name>
</gene>
<reference evidence="1" key="1">
    <citation type="submission" date="2021-12" db="EMBL/GenBank/DDBJ databases">
        <authorList>
            <person name="Rodrigo-Torres L."/>
            <person name="Arahal R. D."/>
            <person name="Lucena T."/>
        </authorList>
    </citation>
    <scope>NUCLEOTIDE SEQUENCE</scope>
    <source>
        <strain evidence="1">CECT 8419</strain>
    </source>
</reference>
<protein>
    <submittedName>
        <fullName evidence="1">Uncharacterized protein</fullName>
    </submittedName>
</protein>
<sequence length="231" mass="26043">MTAFAQNQTTDLSSQTEPNDKTRQAMFNLQDPSAALTAGGAFYVSNPTFAYEIDPKKAYLNPTFQPLSIVLLNGQEYELPGRIRLIDQKVEVQMDDKVYDLDNQKVQAIIDAQGRVFVSGFDPTGRIKGTHLYEVAFAGADRRLLVNHSTVWEDPPQQNMFDTSEQRKTLKSVTRTYLVVGSNGLEINRLSDLADVLGLSKRSEGMQFAKRNRLRNETADYVDLLQFIEAR</sequence>
<comment type="caution">
    <text evidence="1">The sequence shown here is derived from an EMBL/GenBank/DDBJ whole genome shotgun (WGS) entry which is preliminary data.</text>
</comment>
<organism evidence="1 2">
    <name type="scientific">Neolewinella maritima</name>
    <dbReference type="NCBI Taxonomy" id="1383882"/>
    <lineage>
        <taxon>Bacteria</taxon>
        <taxon>Pseudomonadati</taxon>
        <taxon>Bacteroidota</taxon>
        <taxon>Saprospiria</taxon>
        <taxon>Saprospirales</taxon>
        <taxon>Lewinellaceae</taxon>
        <taxon>Neolewinella</taxon>
    </lineage>
</organism>
<dbReference type="Proteomes" id="UP000837803">
    <property type="component" value="Unassembled WGS sequence"/>
</dbReference>
<evidence type="ECO:0000313" key="1">
    <source>
        <dbReference type="EMBL" id="CAH1001813.1"/>
    </source>
</evidence>